<evidence type="ECO:0000256" key="1">
    <source>
        <dbReference type="PIRNR" id="PIRNR006162"/>
    </source>
</evidence>
<keyword evidence="2" id="KW-1133">Transmembrane helix</keyword>
<evidence type="ECO:0000313" key="5">
    <source>
        <dbReference type="Proteomes" id="UP000294862"/>
    </source>
</evidence>
<keyword evidence="1" id="KW-0460">Magnesium</keyword>
<keyword evidence="1" id="KW-0997">Cell inner membrane</keyword>
<sequence length="163" mass="17423">MRLDAAQRRALLVHPGGWIACGFGSGLSPWAPGTAGSAAALVPWLALRELDVPYYVLVVAIAFAIGAWASNVAIDRLRIADPGAVVCDEFVGQWIALLPLVLAPRGWPWVAVAFGLFRLFDVWKPWPVSWADRRIHGGVGVMLDDVIAGAYAALVLALALRAT</sequence>
<comment type="subcellular location">
    <subcellularLocation>
        <location evidence="1">Cell inner membrane</location>
        <topology evidence="1">Multi-pass membrane protein</topology>
    </subcellularLocation>
</comment>
<dbReference type="InterPro" id="IPR026037">
    <property type="entry name" value="PgpA"/>
</dbReference>
<dbReference type="Proteomes" id="UP000294862">
    <property type="component" value="Unassembled WGS sequence"/>
</dbReference>
<feature type="transmembrane region" description="Helical" evidence="2">
    <location>
        <begin position="137"/>
        <end position="160"/>
    </location>
</feature>
<keyword evidence="5" id="KW-1185">Reference proteome</keyword>
<dbReference type="UniPathway" id="UPA00084">
    <property type="reaction ID" value="UER00504"/>
</dbReference>
<feature type="transmembrane region" description="Helical" evidence="2">
    <location>
        <begin position="55"/>
        <end position="74"/>
    </location>
</feature>
<reference evidence="4 5" key="1">
    <citation type="journal article" date="2015" name="Stand. Genomic Sci.">
        <title>Genomic Encyclopedia of Bacterial and Archaeal Type Strains, Phase III: the genomes of soil and plant-associated and newly described type strains.</title>
        <authorList>
            <person name="Whitman W.B."/>
            <person name="Woyke T."/>
            <person name="Klenk H.P."/>
            <person name="Zhou Y."/>
            <person name="Lilburn T.G."/>
            <person name="Beck B.J."/>
            <person name="De Vos P."/>
            <person name="Vandamme P."/>
            <person name="Eisen J.A."/>
            <person name="Garrity G."/>
            <person name="Hugenholtz P."/>
            <person name="Kyrpides N.C."/>
        </authorList>
    </citation>
    <scope>NUCLEOTIDE SEQUENCE [LARGE SCALE GENOMIC DNA]</scope>
    <source>
        <strain evidence="4 5">A3</strain>
    </source>
</reference>
<dbReference type="GO" id="GO:0006655">
    <property type="term" value="P:phosphatidylglycerol biosynthetic process"/>
    <property type="evidence" value="ECO:0007669"/>
    <property type="project" value="UniProtKB-UniPathway"/>
</dbReference>
<dbReference type="AlphaFoldDB" id="A0A4R2IIZ6"/>
<dbReference type="GO" id="GO:0005886">
    <property type="term" value="C:plasma membrane"/>
    <property type="evidence" value="ECO:0007669"/>
    <property type="project" value="UniProtKB-SubCell"/>
</dbReference>
<keyword evidence="1" id="KW-0443">Lipid metabolism</keyword>
<protein>
    <recommendedName>
        <fullName evidence="1">Phosphatidylglycerophosphatase A</fullName>
        <ecNumber evidence="1">3.1.3.27</ecNumber>
    </recommendedName>
    <alternativeName>
        <fullName evidence="1">Phosphatidylglycerolphosphate phosphatase A</fullName>
    </alternativeName>
</protein>
<dbReference type="PROSITE" id="PS51257">
    <property type="entry name" value="PROKAR_LIPOPROTEIN"/>
    <property type="match status" value="1"/>
</dbReference>
<feature type="transmembrane region" description="Helical" evidence="2">
    <location>
        <begin position="94"/>
        <end position="117"/>
    </location>
</feature>
<comment type="function">
    <text evidence="1">Lipid phosphatase which dephosphorylates phosphatidylglycerophosphate (PGP) to phosphatidylglycerol (PG).</text>
</comment>
<dbReference type="PANTHER" id="PTHR36305:SF1">
    <property type="entry name" value="PHOSPHATIDYLGLYCEROPHOSPHATASE A"/>
    <property type="match status" value="1"/>
</dbReference>
<comment type="pathway">
    <text evidence="1">Phospholipid metabolism; phosphatidylglycerol biosynthesis; phosphatidylglycerol from CDP-diacylglycerol: step 2/2.</text>
</comment>
<dbReference type="PIRSF" id="PIRSF006162">
    <property type="entry name" value="PgpA"/>
    <property type="match status" value="1"/>
</dbReference>
<evidence type="ECO:0000313" key="4">
    <source>
        <dbReference type="EMBL" id="TCO42685.1"/>
    </source>
</evidence>
<evidence type="ECO:0000259" key="3">
    <source>
        <dbReference type="Pfam" id="PF04608"/>
    </source>
</evidence>
<keyword evidence="1 2" id="KW-0472">Membrane</keyword>
<dbReference type="EC" id="3.1.3.27" evidence="1"/>
<dbReference type="InterPro" id="IPR036681">
    <property type="entry name" value="PgpA-like_sf"/>
</dbReference>
<comment type="catalytic activity">
    <reaction evidence="1">
        <text>a 1,2-diacyl-sn-glycero-3-phospho-(1'-sn-glycero-3'-phosphate) + H2O = a 1,2-diacyl-sn-glycero-3-phospho-(1'-sn-glycerol) + phosphate</text>
        <dbReference type="Rhea" id="RHEA:33751"/>
        <dbReference type="ChEBI" id="CHEBI:15377"/>
        <dbReference type="ChEBI" id="CHEBI:43474"/>
        <dbReference type="ChEBI" id="CHEBI:60110"/>
        <dbReference type="ChEBI" id="CHEBI:64716"/>
        <dbReference type="EC" id="3.1.3.27"/>
    </reaction>
</comment>
<feature type="domain" description="YutG/PgpA" evidence="3">
    <location>
        <begin position="18"/>
        <end position="159"/>
    </location>
</feature>
<dbReference type="CDD" id="cd06971">
    <property type="entry name" value="PgpA"/>
    <property type="match status" value="1"/>
</dbReference>
<dbReference type="GO" id="GO:0046872">
    <property type="term" value="F:metal ion binding"/>
    <property type="evidence" value="ECO:0007669"/>
    <property type="project" value="UniProtKB-KW"/>
</dbReference>
<accession>A0A4R2IIZ6</accession>
<name>A0A4R2IIZ6_9GAMM</name>
<dbReference type="EMBL" id="SLWQ01000001">
    <property type="protein sequence ID" value="TCO42685.1"/>
    <property type="molecule type" value="Genomic_DNA"/>
</dbReference>
<organism evidence="4 5">
    <name type="scientific">Dokdonella fugitiva</name>
    <dbReference type="NCBI Taxonomy" id="328517"/>
    <lineage>
        <taxon>Bacteria</taxon>
        <taxon>Pseudomonadati</taxon>
        <taxon>Pseudomonadota</taxon>
        <taxon>Gammaproteobacteria</taxon>
        <taxon>Lysobacterales</taxon>
        <taxon>Rhodanobacteraceae</taxon>
        <taxon>Dokdonella</taxon>
    </lineage>
</organism>
<keyword evidence="1 2" id="KW-0812">Transmembrane</keyword>
<gene>
    <name evidence="4" type="ORF">EV148_10191</name>
</gene>
<dbReference type="SUPFAM" id="SSF101307">
    <property type="entry name" value="YutG-like"/>
    <property type="match status" value="1"/>
</dbReference>
<dbReference type="RefSeq" id="WP_131991831.1">
    <property type="nucleotide sequence ID" value="NZ_JACGXM010000001.1"/>
</dbReference>
<keyword evidence="1" id="KW-1003">Cell membrane</keyword>
<keyword evidence="1" id="KW-0479">Metal-binding</keyword>
<dbReference type="InterPro" id="IPR007686">
    <property type="entry name" value="YutG/PgpA"/>
</dbReference>
<dbReference type="Pfam" id="PF04608">
    <property type="entry name" value="PgpA"/>
    <property type="match status" value="1"/>
</dbReference>
<dbReference type="PANTHER" id="PTHR36305">
    <property type="entry name" value="PHOSPHATIDYLGLYCEROPHOSPHATASE A"/>
    <property type="match status" value="1"/>
</dbReference>
<dbReference type="OrthoDB" id="9804091at2"/>
<proteinExistence type="predicted"/>
<evidence type="ECO:0000256" key="2">
    <source>
        <dbReference type="SAM" id="Phobius"/>
    </source>
</evidence>
<keyword evidence="1" id="KW-0378">Hydrolase</keyword>
<keyword evidence="1" id="KW-1208">Phospholipid metabolism</keyword>
<dbReference type="GO" id="GO:0008962">
    <property type="term" value="F:phosphatidylglycerophosphatase activity"/>
    <property type="evidence" value="ECO:0007669"/>
    <property type="project" value="UniProtKB-EC"/>
</dbReference>
<keyword evidence="1" id="KW-0442">Lipid degradation</keyword>
<comment type="caution">
    <text evidence="4">The sequence shown here is derived from an EMBL/GenBank/DDBJ whole genome shotgun (WGS) entry which is preliminary data.</text>
</comment>
<dbReference type="GO" id="GO:0009395">
    <property type="term" value="P:phospholipid catabolic process"/>
    <property type="evidence" value="ECO:0007669"/>
    <property type="project" value="UniProtKB-KW"/>
</dbReference>
<comment type="cofactor">
    <cofactor evidence="1">
        <name>Mg(2+)</name>
        <dbReference type="ChEBI" id="CHEBI:18420"/>
    </cofactor>
</comment>
<keyword evidence="1" id="KW-0595">Phospholipid degradation</keyword>